<accession>A0A6A3I716</accession>
<dbReference type="EMBL" id="QXFV01003515">
    <property type="protein sequence ID" value="KAE8976068.1"/>
    <property type="molecule type" value="Genomic_DNA"/>
</dbReference>
<name>A0A6A3I716_9STRA</name>
<evidence type="ECO:0000313" key="2">
    <source>
        <dbReference type="EMBL" id="KAE9305629.1"/>
    </source>
</evidence>
<organism evidence="1 3">
    <name type="scientific">Phytophthora rubi</name>
    <dbReference type="NCBI Taxonomy" id="129364"/>
    <lineage>
        <taxon>Eukaryota</taxon>
        <taxon>Sar</taxon>
        <taxon>Stramenopiles</taxon>
        <taxon>Oomycota</taxon>
        <taxon>Peronosporomycetes</taxon>
        <taxon>Peronosporales</taxon>
        <taxon>Peronosporaceae</taxon>
        <taxon>Phytophthora</taxon>
    </lineage>
</organism>
<protein>
    <submittedName>
        <fullName evidence="1">Uncharacterized protein</fullName>
    </submittedName>
</protein>
<reference evidence="1 3" key="1">
    <citation type="submission" date="2018-09" db="EMBL/GenBank/DDBJ databases">
        <title>Genomic investigation of the strawberry pathogen Phytophthora fragariae indicates pathogenicity is determined by transcriptional variation in three key races.</title>
        <authorList>
            <person name="Adams T.M."/>
            <person name="Armitage A.D."/>
            <person name="Sobczyk M.K."/>
            <person name="Bates H.J."/>
            <person name="Dunwell J.M."/>
            <person name="Nellist C.F."/>
            <person name="Harrison R.J."/>
        </authorList>
    </citation>
    <scope>NUCLEOTIDE SEQUENCE [LARGE SCALE GENOMIC DNA]</scope>
    <source>
        <strain evidence="1 3">SCRP249</strain>
        <strain evidence="2 4">SCRP333</strain>
    </source>
</reference>
<keyword evidence="4" id="KW-1185">Reference proteome</keyword>
<dbReference type="Proteomes" id="UP000429607">
    <property type="component" value="Unassembled WGS sequence"/>
</dbReference>
<comment type="caution">
    <text evidence="1">The sequence shown here is derived from an EMBL/GenBank/DDBJ whole genome shotgun (WGS) entry which is preliminary data.</text>
</comment>
<evidence type="ECO:0000313" key="3">
    <source>
        <dbReference type="Proteomes" id="UP000429607"/>
    </source>
</evidence>
<dbReference type="Proteomes" id="UP000434957">
    <property type="component" value="Unassembled WGS sequence"/>
</dbReference>
<evidence type="ECO:0000313" key="1">
    <source>
        <dbReference type="EMBL" id="KAE8976068.1"/>
    </source>
</evidence>
<sequence length="141" mass="15669">MSRRRGIVIFVSDPELLLMIVRHDNAISVVVDCAVKQQSIVYTITVYTGTEMFRQLLTRRQPNNCFASASFVYADLTSSNKDDEGVDVRATPIALASATTFNLPGLYSTWKLYSAKNESHLAILCDMCGDLIAVRNDAWSV</sequence>
<proteinExistence type="predicted"/>
<dbReference type="AlphaFoldDB" id="A0A6A3I716"/>
<evidence type="ECO:0000313" key="4">
    <source>
        <dbReference type="Proteomes" id="UP000434957"/>
    </source>
</evidence>
<dbReference type="EMBL" id="QXFT01002014">
    <property type="protein sequence ID" value="KAE9305629.1"/>
    <property type="molecule type" value="Genomic_DNA"/>
</dbReference>
<gene>
    <name evidence="1" type="ORF">PR001_g25524</name>
    <name evidence="2" type="ORF">PR003_g21446</name>
</gene>